<dbReference type="InterPro" id="IPR023214">
    <property type="entry name" value="HAD_sf"/>
</dbReference>
<dbReference type="InterPro" id="IPR023198">
    <property type="entry name" value="PGP-like_dom2"/>
</dbReference>
<dbReference type="Gene3D" id="1.10.150.240">
    <property type="entry name" value="Putative phosphatase, domain 2"/>
    <property type="match status" value="1"/>
</dbReference>
<dbReference type="PANTHER" id="PTHR43434:SF24">
    <property type="entry name" value="HYDROLASE-RELATED"/>
    <property type="match status" value="1"/>
</dbReference>
<dbReference type="NCBIfam" id="TIGR01549">
    <property type="entry name" value="HAD-SF-IA-v1"/>
    <property type="match status" value="1"/>
</dbReference>
<dbReference type="SFLD" id="SFLDS00003">
    <property type="entry name" value="Haloacid_Dehalogenase"/>
    <property type="match status" value="1"/>
</dbReference>
<dbReference type="PANTHER" id="PTHR43434">
    <property type="entry name" value="PHOSPHOGLYCOLATE PHOSPHATASE"/>
    <property type="match status" value="1"/>
</dbReference>
<dbReference type="Proteomes" id="UP000832011">
    <property type="component" value="Chromosome"/>
</dbReference>
<keyword evidence="2" id="KW-1185">Reference proteome</keyword>
<organism evidence="1 2">
    <name type="scientific">Vitreoscilla massiliensis</name>
    <dbReference type="NCBI Taxonomy" id="1689272"/>
    <lineage>
        <taxon>Bacteria</taxon>
        <taxon>Pseudomonadati</taxon>
        <taxon>Pseudomonadota</taxon>
        <taxon>Betaproteobacteria</taxon>
        <taxon>Neisseriales</taxon>
        <taxon>Neisseriaceae</taxon>
        <taxon>Vitreoscilla</taxon>
    </lineage>
</organism>
<evidence type="ECO:0000313" key="1">
    <source>
        <dbReference type="EMBL" id="UOO90713.1"/>
    </source>
</evidence>
<dbReference type="InterPro" id="IPR036412">
    <property type="entry name" value="HAD-like_sf"/>
</dbReference>
<reference evidence="1 2" key="1">
    <citation type="journal article" date="2022" name="Res Sq">
        <title>Evolution of multicellular longitudinally dividing oral cavity symbionts (Neisseriaceae).</title>
        <authorList>
            <person name="Nyongesa S."/>
            <person name="Weber P."/>
            <person name="Bernet E."/>
            <person name="Pullido F."/>
            <person name="Nieckarz M."/>
            <person name="Delaby M."/>
            <person name="Nieves C."/>
            <person name="Viehboeck T."/>
            <person name="Krause N."/>
            <person name="Rivera-Millot A."/>
            <person name="Nakamura A."/>
            <person name="Vischer N."/>
            <person name="VanNieuwenhze M."/>
            <person name="Brun Y."/>
            <person name="Cava F."/>
            <person name="Bulgheresi S."/>
            <person name="Veyrier F."/>
        </authorList>
    </citation>
    <scope>NUCLEOTIDE SEQUENCE [LARGE SCALE GENOMIC DNA]</scope>
    <source>
        <strain evidence="1 2">SN4</strain>
    </source>
</reference>
<dbReference type="SUPFAM" id="SSF56784">
    <property type="entry name" value="HAD-like"/>
    <property type="match status" value="1"/>
</dbReference>
<keyword evidence="1" id="KW-0378">Hydrolase</keyword>
<proteinExistence type="predicted"/>
<dbReference type="InterPro" id="IPR041492">
    <property type="entry name" value="HAD_2"/>
</dbReference>
<dbReference type="InterPro" id="IPR050155">
    <property type="entry name" value="HAD-like_hydrolase_sf"/>
</dbReference>
<dbReference type="InterPro" id="IPR006439">
    <property type="entry name" value="HAD-SF_hydro_IA"/>
</dbReference>
<dbReference type="Gene3D" id="3.40.50.1000">
    <property type="entry name" value="HAD superfamily/HAD-like"/>
    <property type="match status" value="1"/>
</dbReference>
<protein>
    <submittedName>
        <fullName evidence="1">HAD-IA family hydrolase</fullName>
    </submittedName>
</protein>
<dbReference type="GO" id="GO:0016787">
    <property type="term" value="F:hydrolase activity"/>
    <property type="evidence" value="ECO:0007669"/>
    <property type="project" value="UniProtKB-KW"/>
</dbReference>
<dbReference type="SFLD" id="SFLDG01135">
    <property type="entry name" value="C1.5.6:_HAD__Beta-PGM__Phospha"/>
    <property type="match status" value="1"/>
</dbReference>
<dbReference type="EMBL" id="CP091511">
    <property type="protein sequence ID" value="UOO90713.1"/>
    <property type="molecule type" value="Genomic_DNA"/>
</dbReference>
<dbReference type="RefSeq" id="WP_058305034.1">
    <property type="nucleotide sequence ID" value="NZ_CABKVG010000005.1"/>
</dbReference>
<evidence type="ECO:0000313" key="2">
    <source>
        <dbReference type="Proteomes" id="UP000832011"/>
    </source>
</evidence>
<gene>
    <name evidence="1" type="ORF">LVJ82_07030</name>
</gene>
<name>A0ABY4E4M6_9NEIS</name>
<accession>A0ABY4E4M6</accession>
<dbReference type="SFLD" id="SFLDG01129">
    <property type="entry name" value="C1.5:_HAD__Beta-PGM__Phosphata"/>
    <property type="match status" value="1"/>
</dbReference>
<sequence length="216" mass="23556">MKKPYQALIFDWDGTLADSTSTIVHAVQQAFMENDLAAPSEHEARHIIGLALPKAMQYLAPKATATEIEALSESYKRLFLHPDNTMTLFQDAQDLLPSLKPDYWLTVATGKSRRGLNRALTEVGLDGGFFLATRTVDECASKPAPDMILSICDELGLAPRDCLMIGDTTHDLNMAANAGCDAVALTCGAHDIPTLQSAPHVAMFANFQQLTTWLHV</sequence>
<dbReference type="Pfam" id="PF13419">
    <property type="entry name" value="HAD_2"/>
    <property type="match status" value="1"/>
</dbReference>